<gene>
    <name evidence="1" type="ORF">B4U80_06630</name>
</gene>
<reference evidence="1 2" key="1">
    <citation type="journal article" date="2018" name="Gigascience">
        <title>Genomes of trombidid mites reveal novel predicted allergens and laterally-transferred genes associated with secondary metabolism.</title>
        <authorList>
            <person name="Dong X."/>
            <person name="Chaisiri K."/>
            <person name="Xia D."/>
            <person name="Armstrong S.D."/>
            <person name="Fang Y."/>
            <person name="Donnelly M.J."/>
            <person name="Kadowaki T."/>
            <person name="McGarry J.W."/>
            <person name="Darby A.C."/>
            <person name="Makepeace B.L."/>
        </authorList>
    </citation>
    <scope>NUCLEOTIDE SEQUENCE [LARGE SCALE GENOMIC DNA]</scope>
    <source>
        <strain evidence="1">UoL-UT</strain>
    </source>
</reference>
<dbReference type="Proteomes" id="UP000288716">
    <property type="component" value="Unassembled WGS sequence"/>
</dbReference>
<evidence type="ECO:0000313" key="1">
    <source>
        <dbReference type="EMBL" id="RWR99443.1"/>
    </source>
</evidence>
<protein>
    <submittedName>
        <fullName evidence="1">Uncharacterized protein</fullName>
    </submittedName>
</protein>
<name>A0A443Q8U6_9ACAR</name>
<dbReference type="EMBL" id="NCKV01063729">
    <property type="protein sequence ID" value="RWR99443.1"/>
    <property type="molecule type" value="Genomic_DNA"/>
</dbReference>
<dbReference type="Gene3D" id="3.30.420.40">
    <property type="match status" value="2"/>
</dbReference>
<dbReference type="InterPro" id="IPR043129">
    <property type="entry name" value="ATPase_NBD"/>
</dbReference>
<comment type="caution">
    <text evidence="1">The sequence shown here is derived from an EMBL/GenBank/DDBJ whole genome shotgun (WGS) entry which is preliminary data.</text>
</comment>
<accession>A0A443Q8U6</accession>
<keyword evidence="2" id="KW-1185">Reference proteome</keyword>
<dbReference type="AlphaFoldDB" id="A0A443Q8U6"/>
<dbReference type="VEuPathDB" id="VectorBase:LDEU014584"/>
<evidence type="ECO:0000313" key="2">
    <source>
        <dbReference type="Proteomes" id="UP000288716"/>
    </source>
</evidence>
<proteinExistence type="predicted"/>
<dbReference type="SUPFAM" id="SSF53067">
    <property type="entry name" value="Actin-like ATPase domain"/>
    <property type="match status" value="1"/>
</dbReference>
<dbReference type="InterPro" id="IPR004000">
    <property type="entry name" value="Actin"/>
</dbReference>
<dbReference type="Pfam" id="PF00022">
    <property type="entry name" value="Actin"/>
    <property type="match status" value="1"/>
</dbReference>
<organism evidence="1 2">
    <name type="scientific">Leptotrombidium deliense</name>
    <dbReference type="NCBI Taxonomy" id="299467"/>
    <lineage>
        <taxon>Eukaryota</taxon>
        <taxon>Metazoa</taxon>
        <taxon>Ecdysozoa</taxon>
        <taxon>Arthropoda</taxon>
        <taxon>Chelicerata</taxon>
        <taxon>Arachnida</taxon>
        <taxon>Acari</taxon>
        <taxon>Acariformes</taxon>
        <taxon>Trombidiformes</taxon>
        <taxon>Prostigmata</taxon>
        <taxon>Anystina</taxon>
        <taxon>Parasitengona</taxon>
        <taxon>Trombiculoidea</taxon>
        <taxon>Trombiculidae</taxon>
        <taxon>Leptotrombidium</taxon>
    </lineage>
</organism>
<sequence>MYHRKYMDWIGGSILASISTFQQTWISK</sequence>